<gene>
    <name evidence="1" type="ORF">EYF80_028535</name>
</gene>
<organism evidence="1 2">
    <name type="scientific">Liparis tanakae</name>
    <name type="common">Tanaka's snailfish</name>
    <dbReference type="NCBI Taxonomy" id="230148"/>
    <lineage>
        <taxon>Eukaryota</taxon>
        <taxon>Metazoa</taxon>
        <taxon>Chordata</taxon>
        <taxon>Craniata</taxon>
        <taxon>Vertebrata</taxon>
        <taxon>Euteleostomi</taxon>
        <taxon>Actinopterygii</taxon>
        <taxon>Neopterygii</taxon>
        <taxon>Teleostei</taxon>
        <taxon>Neoteleostei</taxon>
        <taxon>Acanthomorphata</taxon>
        <taxon>Eupercaria</taxon>
        <taxon>Perciformes</taxon>
        <taxon>Cottioidei</taxon>
        <taxon>Cottales</taxon>
        <taxon>Liparidae</taxon>
        <taxon>Liparis</taxon>
    </lineage>
</organism>
<proteinExistence type="predicted"/>
<protein>
    <submittedName>
        <fullName evidence="1">Uncharacterized protein</fullName>
    </submittedName>
</protein>
<comment type="caution">
    <text evidence="1">The sequence shown here is derived from an EMBL/GenBank/DDBJ whole genome shotgun (WGS) entry which is preliminary data.</text>
</comment>
<keyword evidence="2" id="KW-1185">Reference proteome</keyword>
<sequence>MMWLDSSESVAPLCVLPGVVASGSSSRSSPVEKEVLLGVPRPEVSSPSLSAEMANFGNKLERWPWLALSESDECPRDKSRLLYT</sequence>
<reference evidence="1 2" key="1">
    <citation type="submission" date="2019-03" db="EMBL/GenBank/DDBJ databases">
        <title>First draft genome of Liparis tanakae, snailfish: a comprehensive survey of snailfish specific genes.</title>
        <authorList>
            <person name="Kim W."/>
            <person name="Song I."/>
            <person name="Jeong J.-H."/>
            <person name="Kim D."/>
            <person name="Kim S."/>
            <person name="Ryu S."/>
            <person name="Song J.Y."/>
            <person name="Lee S.K."/>
        </authorList>
    </citation>
    <scope>NUCLEOTIDE SEQUENCE [LARGE SCALE GENOMIC DNA]</scope>
    <source>
        <tissue evidence="1">Muscle</tissue>
    </source>
</reference>
<dbReference type="Proteomes" id="UP000314294">
    <property type="component" value="Unassembled WGS sequence"/>
</dbReference>
<evidence type="ECO:0000313" key="2">
    <source>
        <dbReference type="Proteomes" id="UP000314294"/>
    </source>
</evidence>
<evidence type="ECO:0000313" key="1">
    <source>
        <dbReference type="EMBL" id="TNN61240.1"/>
    </source>
</evidence>
<dbReference type="EMBL" id="SRLO01000319">
    <property type="protein sequence ID" value="TNN61240.1"/>
    <property type="molecule type" value="Genomic_DNA"/>
</dbReference>
<dbReference type="AlphaFoldDB" id="A0A4Z2H6V5"/>
<accession>A0A4Z2H6V5</accession>
<name>A0A4Z2H6V5_9TELE</name>